<protein>
    <recommendedName>
        <fullName evidence="3">LysR substrate-binding domain-containing protein</fullName>
    </recommendedName>
</protein>
<gene>
    <name evidence="1" type="ORF">VJ920_00870</name>
</gene>
<accession>A0ABU6IWC3</accession>
<comment type="caution">
    <text evidence="1">The sequence shown here is derived from an EMBL/GenBank/DDBJ whole genome shotgun (WGS) entry which is preliminary data.</text>
</comment>
<organism evidence="1 2">
    <name type="scientific">Adlercreutzia shanghongiae</name>
    <dbReference type="NCBI Taxonomy" id="3111773"/>
    <lineage>
        <taxon>Bacteria</taxon>
        <taxon>Bacillati</taxon>
        <taxon>Actinomycetota</taxon>
        <taxon>Coriobacteriia</taxon>
        <taxon>Eggerthellales</taxon>
        <taxon>Eggerthellaceae</taxon>
        <taxon>Adlercreutzia</taxon>
    </lineage>
</organism>
<evidence type="ECO:0008006" key="3">
    <source>
        <dbReference type="Google" id="ProtNLM"/>
    </source>
</evidence>
<sequence length="143" mass="15932">MPGHGFKCYQHLLMRMIDEGIESPAIIERSELMWIYEEVARGRAIGFSLPYMNALAAFSCHDNIRPIPLENSSWGFGVVHDKAPAETSHEAAFEQCVIDCARQLMAQEARSRKPPYFKAAATLRAAAVMERSSTSTVMSAYCS</sequence>
<evidence type="ECO:0000313" key="1">
    <source>
        <dbReference type="EMBL" id="MEC4293859.1"/>
    </source>
</evidence>
<keyword evidence="2" id="KW-1185">Reference proteome</keyword>
<reference evidence="1 2" key="1">
    <citation type="submission" date="2024-01" db="EMBL/GenBank/DDBJ databases">
        <title>novel species in genus Adlercreutzia.</title>
        <authorList>
            <person name="Liu X."/>
        </authorList>
    </citation>
    <scope>NUCLEOTIDE SEQUENCE [LARGE SCALE GENOMIC DNA]</scope>
    <source>
        <strain evidence="1 2">R22</strain>
    </source>
</reference>
<proteinExistence type="predicted"/>
<dbReference type="EMBL" id="JAYMFH010000001">
    <property type="protein sequence ID" value="MEC4293859.1"/>
    <property type="molecule type" value="Genomic_DNA"/>
</dbReference>
<dbReference type="RefSeq" id="WP_326438406.1">
    <property type="nucleotide sequence ID" value="NZ_JAYMFH010000001.1"/>
</dbReference>
<evidence type="ECO:0000313" key="2">
    <source>
        <dbReference type="Proteomes" id="UP001343724"/>
    </source>
</evidence>
<name>A0ABU6IWC3_9ACTN</name>
<dbReference type="Proteomes" id="UP001343724">
    <property type="component" value="Unassembled WGS sequence"/>
</dbReference>